<dbReference type="Pfam" id="PF00174">
    <property type="entry name" value="Oxidored_molyb"/>
    <property type="match status" value="1"/>
</dbReference>
<dbReference type="HAMAP" id="MF_01206">
    <property type="entry name" value="MsrP"/>
    <property type="match status" value="1"/>
</dbReference>
<name>A0AAU7RUR0_9HYPH</name>
<comment type="PTM">
    <text evidence="6">Predicted to be exported by the Tat system. The position of the signal peptide cleavage has not been experimentally proven.</text>
</comment>
<comment type="similarity">
    <text evidence="6">Belongs to the MsrP family.</text>
</comment>
<dbReference type="PANTHER" id="PTHR43032:SF3">
    <property type="entry name" value="PROTEIN-METHIONINE-SULFOXIDE REDUCTASE CATALYTIC SUBUNIT MSRP"/>
    <property type="match status" value="1"/>
</dbReference>
<sequence>MASFRPPKITSSEITPRSVYLKRRDFLTAAAAGIGIAAVGGKAAMAEALTATKSNYTVDEKLTPIKDVTTYNNFYEFGLDKADPANLSGKFKPRPWTIKVDGMVNKPGTFDVDALIKEFPPEERVYRMRCVEAWSMVIPWDGFQLSALLDKVEPQGSAKFVTFETVVRPEEMPGQSGLLQSLEWPYVEGLRLDEARNPLTLLAVGLYGETLPNQNGAPIRLVVPWKYGFKGIKSIVRITLTDKQPVNTWQATNSQEYGFYANVNPAVDHPRWSQATERRIGEGGFFGSNRHPTLPFNGYADQVASLYSGMDLRVNF</sequence>
<evidence type="ECO:0000256" key="2">
    <source>
        <dbReference type="ARBA" id="ARBA00022723"/>
    </source>
</evidence>
<dbReference type="SUPFAM" id="SSF56524">
    <property type="entry name" value="Oxidoreductase molybdopterin-binding domain"/>
    <property type="match status" value="1"/>
</dbReference>
<dbReference type="GO" id="GO:0016672">
    <property type="term" value="F:oxidoreductase activity, acting on a sulfur group of donors, quinone or similar compound as acceptor"/>
    <property type="evidence" value="ECO:0007669"/>
    <property type="project" value="UniProtKB-UniRule"/>
</dbReference>
<reference evidence="8" key="1">
    <citation type="submission" date="2024-06" db="EMBL/GenBank/DDBJ databases">
        <authorList>
            <person name="Li T."/>
            <person name="Gao R."/>
        </authorList>
    </citation>
    <scope>NUCLEOTIDE SEQUENCE</scope>
    <source>
        <strain evidence="8">ZPR3</strain>
    </source>
</reference>
<comment type="cofactor">
    <cofactor evidence="6">
        <name>Mo-molybdopterin</name>
        <dbReference type="ChEBI" id="CHEBI:71302"/>
    </cofactor>
    <text evidence="6">Binds 1 Mo-molybdopterin (Mo-MPT) cofactor per subunit.</text>
</comment>
<dbReference type="PANTHER" id="PTHR43032">
    <property type="entry name" value="PROTEIN-METHIONINE-SULFOXIDE REDUCTASE"/>
    <property type="match status" value="1"/>
</dbReference>
<feature type="binding site" evidence="6">
    <location>
        <position position="130"/>
    </location>
    <ligand>
        <name>Mo-molybdopterin</name>
        <dbReference type="ChEBI" id="CHEBI:71302"/>
    </ligand>
    <ligandPart>
        <name>Mo</name>
        <dbReference type="ChEBI" id="CHEBI:28685"/>
    </ligandPart>
</feature>
<keyword evidence="1 6" id="KW-0500">Molybdenum</keyword>
<dbReference type="GO" id="GO:0030091">
    <property type="term" value="P:protein repair"/>
    <property type="evidence" value="ECO:0007669"/>
    <property type="project" value="UniProtKB-UniRule"/>
</dbReference>
<dbReference type="Gene3D" id="3.90.420.10">
    <property type="entry name" value="Oxidoreductase, molybdopterin-binding domain"/>
    <property type="match status" value="1"/>
</dbReference>
<dbReference type="InterPro" id="IPR036374">
    <property type="entry name" value="OxRdtase_Mopterin-bd_sf"/>
</dbReference>
<dbReference type="GO" id="GO:0043546">
    <property type="term" value="F:molybdopterin cofactor binding"/>
    <property type="evidence" value="ECO:0007669"/>
    <property type="project" value="UniProtKB-UniRule"/>
</dbReference>
<accession>A0AAU7RUR0</accession>
<feature type="domain" description="Oxidoreductase molybdopterin-binding" evidence="7">
    <location>
        <begin position="91"/>
        <end position="249"/>
    </location>
</feature>
<dbReference type="AlphaFoldDB" id="A0AAU7RUR0"/>
<dbReference type="InterPro" id="IPR022867">
    <property type="entry name" value="MsrP"/>
</dbReference>
<evidence type="ECO:0000256" key="3">
    <source>
        <dbReference type="ARBA" id="ARBA00022729"/>
    </source>
</evidence>
<keyword evidence="4" id="KW-0574">Periplasm</keyword>
<comment type="subunit">
    <text evidence="6">Heterodimer of a catalytic subunit (MsrP) and a heme-binding subunit (MsrQ).</text>
</comment>
<keyword evidence="2 6" id="KW-0479">Metal-binding</keyword>
<keyword evidence="5 6" id="KW-0560">Oxidoreductase</keyword>
<dbReference type="InterPro" id="IPR006311">
    <property type="entry name" value="TAT_signal"/>
</dbReference>
<feature type="binding site" evidence="6">
    <location>
        <begin position="75"/>
        <end position="76"/>
    </location>
    <ligand>
        <name>Mo-molybdopterin</name>
        <dbReference type="ChEBI" id="CHEBI:71302"/>
    </ligand>
</feature>
<feature type="binding site" evidence="6">
    <location>
        <position position="72"/>
    </location>
    <ligand>
        <name>Mo-molybdopterin</name>
        <dbReference type="ChEBI" id="CHEBI:71302"/>
    </ligand>
</feature>
<dbReference type="EMBL" id="CP157960">
    <property type="protein sequence ID" value="XBT93914.1"/>
    <property type="molecule type" value="Genomic_DNA"/>
</dbReference>
<comment type="function">
    <text evidence="6">Part of the MsrPQ system that repairs oxidized periplasmic proteins containing methionine sulfoxide residues (Met-O), using respiratory chain electrons. Thus protects these proteins from oxidative-stress damage caused by reactive species of oxygen and chlorine generated by the host defense mechanisms. MsrPQ is essential for the maintenance of envelope integrity under bleach stress, rescuing a wide series of structurally unrelated periplasmic proteins from methionine oxidation. The catalytic subunit MsrP is non-stereospecific, being able to reduce both (R-) and (S-) diastereoisomers of methionine sulfoxide.</text>
</comment>
<feature type="binding site" evidence="6">
    <location>
        <begin position="231"/>
        <end position="233"/>
    </location>
    <ligand>
        <name>Mo-molybdopterin</name>
        <dbReference type="ChEBI" id="CHEBI:71302"/>
    </ligand>
</feature>
<dbReference type="GO" id="GO:0046872">
    <property type="term" value="F:metal ion binding"/>
    <property type="evidence" value="ECO:0007669"/>
    <property type="project" value="UniProtKB-KW"/>
</dbReference>
<dbReference type="InterPro" id="IPR000572">
    <property type="entry name" value="OxRdtase_Mopterin-bd_dom"/>
</dbReference>
<keyword evidence="3 6" id="KW-0732">Signal</keyword>
<evidence type="ECO:0000256" key="6">
    <source>
        <dbReference type="HAMAP-Rule" id="MF_01206"/>
    </source>
</evidence>
<evidence type="ECO:0000256" key="5">
    <source>
        <dbReference type="ARBA" id="ARBA00023002"/>
    </source>
</evidence>
<dbReference type="EC" id="1.8.5.-" evidence="6"/>
<evidence type="ECO:0000313" key="8">
    <source>
        <dbReference type="EMBL" id="XBT93914.1"/>
    </source>
</evidence>
<evidence type="ECO:0000256" key="4">
    <source>
        <dbReference type="ARBA" id="ARBA00022764"/>
    </source>
</evidence>
<feature type="binding site" evidence="6">
    <location>
        <position position="165"/>
    </location>
    <ligand>
        <name>Mo-molybdopterin</name>
        <dbReference type="ChEBI" id="CHEBI:71302"/>
    </ligand>
</feature>
<evidence type="ECO:0000256" key="1">
    <source>
        <dbReference type="ARBA" id="ARBA00022505"/>
    </source>
</evidence>
<proteinExistence type="inferred from homology"/>
<dbReference type="PROSITE" id="PS51318">
    <property type="entry name" value="TAT"/>
    <property type="match status" value="1"/>
</dbReference>
<comment type="catalytic activity">
    <reaction evidence="6">
        <text>L-methionyl-[protein] + a quinone + H2O = L-methionyl-(S)-S-oxide-[protein] + a quinol</text>
        <dbReference type="Rhea" id="RHEA:51292"/>
        <dbReference type="Rhea" id="RHEA-COMP:12313"/>
        <dbReference type="Rhea" id="RHEA-COMP:12315"/>
        <dbReference type="ChEBI" id="CHEBI:15377"/>
        <dbReference type="ChEBI" id="CHEBI:16044"/>
        <dbReference type="ChEBI" id="CHEBI:24646"/>
        <dbReference type="ChEBI" id="CHEBI:44120"/>
        <dbReference type="ChEBI" id="CHEBI:132124"/>
    </reaction>
</comment>
<gene>
    <name evidence="6 8" type="primary">msrP</name>
    <name evidence="8" type="ORF">ABM479_05475</name>
</gene>
<protein>
    <recommendedName>
        <fullName evidence="6">Protein-methionine-sulfoxide reductase catalytic subunit MsrP</fullName>
        <ecNumber evidence="6">1.8.5.-</ecNumber>
    </recommendedName>
</protein>
<feature type="binding site" evidence="6">
    <location>
        <position position="215"/>
    </location>
    <ligand>
        <name>Mo-molybdopterin</name>
        <dbReference type="ChEBI" id="CHEBI:71302"/>
    </ligand>
</feature>
<dbReference type="RefSeq" id="WP_349958022.1">
    <property type="nucleotide sequence ID" value="NZ_CP157960.1"/>
</dbReference>
<evidence type="ECO:0000259" key="7">
    <source>
        <dbReference type="Pfam" id="PF00174"/>
    </source>
</evidence>
<comment type="catalytic activity">
    <reaction evidence="6">
        <text>L-methionyl-[protein] + a quinone + H2O = L-methionyl-(R)-S-oxide-[protein] + a quinol</text>
        <dbReference type="Rhea" id="RHEA:51296"/>
        <dbReference type="Rhea" id="RHEA-COMP:12313"/>
        <dbReference type="Rhea" id="RHEA-COMP:12314"/>
        <dbReference type="ChEBI" id="CHEBI:15377"/>
        <dbReference type="ChEBI" id="CHEBI:16044"/>
        <dbReference type="ChEBI" id="CHEBI:24646"/>
        <dbReference type="ChEBI" id="CHEBI:45764"/>
        <dbReference type="ChEBI" id="CHEBI:132124"/>
    </reaction>
</comment>
<dbReference type="NCBIfam" id="NF003767">
    <property type="entry name" value="PRK05363.1"/>
    <property type="match status" value="1"/>
</dbReference>
<feature type="binding site" evidence="6">
    <location>
        <position position="220"/>
    </location>
    <ligand>
        <name>Mo-molybdopterin</name>
        <dbReference type="ChEBI" id="CHEBI:71302"/>
    </ligand>
</feature>
<organism evidence="8">
    <name type="scientific">Rhizobium sp. ZPR3</name>
    <dbReference type="NCBI Taxonomy" id="3158967"/>
    <lineage>
        <taxon>Bacteria</taxon>
        <taxon>Pseudomonadati</taxon>
        <taxon>Pseudomonadota</taxon>
        <taxon>Alphaproteobacteria</taxon>
        <taxon>Hyphomicrobiales</taxon>
        <taxon>Rhizobiaceae</taxon>
        <taxon>Rhizobium/Agrobacterium group</taxon>
        <taxon>Rhizobium</taxon>
    </lineage>
</organism>